<accession>A0A6P0HGM8</accession>
<proteinExistence type="predicted"/>
<evidence type="ECO:0000313" key="2">
    <source>
        <dbReference type="EMBL" id="NEN77842.1"/>
    </source>
</evidence>
<gene>
    <name evidence="2" type="ORF">G3T38_06085</name>
</gene>
<dbReference type="Pfam" id="PF01842">
    <property type="entry name" value="ACT"/>
    <property type="match status" value="1"/>
</dbReference>
<evidence type="ECO:0000313" key="3">
    <source>
        <dbReference type="Proteomes" id="UP000468687"/>
    </source>
</evidence>
<dbReference type="Proteomes" id="UP000468687">
    <property type="component" value="Unassembled WGS sequence"/>
</dbReference>
<evidence type="ECO:0000259" key="1">
    <source>
        <dbReference type="PROSITE" id="PS51671"/>
    </source>
</evidence>
<reference evidence="2 3" key="1">
    <citation type="journal article" date="2014" name="Int. J. Syst. Evol. Microbiol.">
        <title>Nocardioides zeae sp. nov., isolated from the stem of Zea mays.</title>
        <authorList>
            <person name="Glaeser S.P."/>
            <person name="McInroy J.A."/>
            <person name="Busse H.J."/>
            <person name="Kampfer P."/>
        </authorList>
    </citation>
    <scope>NUCLEOTIDE SEQUENCE [LARGE SCALE GENOMIC DNA]</scope>
    <source>
        <strain evidence="2 3">JCM 30728</strain>
    </source>
</reference>
<dbReference type="EMBL" id="JAAGXA010000003">
    <property type="protein sequence ID" value="NEN77842.1"/>
    <property type="molecule type" value="Genomic_DNA"/>
</dbReference>
<dbReference type="InterPro" id="IPR045865">
    <property type="entry name" value="ACT-like_dom_sf"/>
</dbReference>
<sequence>MPFLLRVELPDVPGSLGRVASAIGEAGADIEAIEIVEHRPDGTAVDDVLLEMAPGAMPDSIVSACNRLDGVRVVWISRYAAGGNLFLDLEAVEELTAHPAEALDRLVDLLPVTFRADWAARVRRVDAPGGHDSTKILHATGAAPGTVGWFAVDRVSRVEQPDDDVNVLCAVPLAPTGGGRAEQVVVGRRGGPEFLESELARMGHLVALAVSIARPS</sequence>
<protein>
    <submittedName>
        <fullName evidence="2">ACT domain-containing protein</fullName>
    </submittedName>
</protein>
<keyword evidence="3" id="KW-1185">Reference proteome</keyword>
<name>A0A6P0HGM8_9ACTN</name>
<dbReference type="Gene3D" id="3.30.70.260">
    <property type="match status" value="1"/>
</dbReference>
<dbReference type="AlphaFoldDB" id="A0A6P0HGM8"/>
<organism evidence="2 3">
    <name type="scientific">Nocardioides zeae</name>
    <dbReference type="NCBI Taxonomy" id="1457234"/>
    <lineage>
        <taxon>Bacteria</taxon>
        <taxon>Bacillati</taxon>
        <taxon>Actinomycetota</taxon>
        <taxon>Actinomycetes</taxon>
        <taxon>Propionibacteriales</taxon>
        <taxon>Nocardioidaceae</taxon>
        <taxon>Nocardioides</taxon>
    </lineage>
</organism>
<dbReference type="RefSeq" id="WP_163771202.1">
    <property type="nucleotide sequence ID" value="NZ_JAAGXA010000003.1"/>
</dbReference>
<comment type="caution">
    <text evidence="2">The sequence shown here is derived from an EMBL/GenBank/DDBJ whole genome shotgun (WGS) entry which is preliminary data.</text>
</comment>
<dbReference type="InterPro" id="IPR002912">
    <property type="entry name" value="ACT_dom"/>
</dbReference>
<dbReference type="SUPFAM" id="SSF55021">
    <property type="entry name" value="ACT-like"/>
    <property type="match status" value="1"/>
</dbReference>
<feature type="domain" description="ACT" evidence="1">
    <location>
        <begin position="4"/>
        <end position="78"/>
    </location>
</feature>
<dbReference type="PROSITE" id="PS51671">
    <property type="entry name" value="ACT"/>
    <property type="match status" value="1"/>
</dbReference>